<dbReference type="PROSITE" id="PS50125">
    <property type="entry name" value="GUANYLATE_CYCLASE_2"/>
    <property type="match status" value="1"/>
</dbReference>
<feature type="transmembrane region" description="Helical" evidence="5">
    <location>
        <begin position="210"/>
        <end position="228"/>
    </location>
</feature>
<dbReference type="PANTHER" id="PTHR43081:SF17">
    <property type="entry name" value="BLL5647 PROTEIN"/>
    <property type="match status" value="1"/>
</dbReference>
<organism evidence="7 8">
    <name type="scientific">Labilithrix luteola</name>
    <dbReference type="NCBI Taxonomy" id="1391654"/>
    <lineage>
        <taxon>Bacteria</taxon>
        <taxon>Pseudomonadati</taxon>
        <taxon>Myxococcota</taxon>
        <taxon>Polyangia</taxon>
        <taxon>Polyangiales</taxon>
        <taxon>Labilitrichaceae</taxon>
        <taxon>Labilithrix</taxon>
    </lineage>
</organism>
<keyword evidence="5" id="KW-1133">Transmembrane helix</keyword>
<comment type="subcellular location">
    <subcellularLocation>
        <location evidence="1">Cell membrane</location>
        <topology evidence="1">Multi-pass membrane protein</topology>
    </subcellularLocation>
</comment>
<feature type="transmembrane region" description="Helical" evidence="5">
    <location>
        <begin position="145"/>
        <end position="166"/>
    </location>
</feature>
<accession>A0A0K1PNV3</accession>
<dbReference type="InterPro" id="IPR001054">
    <property type="entry name" value="A/G_cyclase"/>
</dbReference>
<dbReference type="InterPro" id="IPR029787">
    <property type="entry name" value="Nucleotide_cyclase"/>
</dbReference>
<name>A0A0K1PNV3_9BACT</name>
<evidence type="ECO:0000256" key="5">
    <source>
        <dbReference type="SAM" id="Phobius"/>
    </source>
</evidence>
<dbReference type="KEGG" id="llu:AKJ09_01453"/>
<dbReference type="Pfam" id="PF00211">
    <property type="entry name" value="Guanylate_cyc"/>
    <property type="match status" value="1"/>
</dbReference>
<feature type="region of interest" description="Disordered" evidence="4">
    <location>
        <begin position="1"/>
        <end position="72"/>
    </location>
</feature>
<dbReference type="EMBL" id="CP012333">
    <property type="protein sequence ID" value="AKU94789.1"/>
    <property type="molecule type" value="Genomic_DNA"/>
</dbReference>
<feature type="domain" description="Guanylate cyclase" evidence="6">
    <location>
        <begin position="339"/>
        <end position="468"/>
    </location>
</feature>
<feature type="transmembrane region" description="Helical" evidence="5">
    <location>
        <begin position="235"/>
        <end position="254"/>
    </location>
</feature>
<dbReference type="Gene3D" id="3.30.70.1230">
    <property type="entry name" value="Nucleotide cyclase"/>
    <property type="match status" value="1"/>
</dbReference>
<keyword evidence="8" id="KW-1185">Reference proteome</keyword>
<dbReference type="SUPFAM" id="SSF55073">
    <property type="entry name" value="Nucleotide cyclase"/>
    <property type="match status" value="1"/>
</dbReference>
<dbReference type="SMART" id="SM00044">
    <property type="entry name" value="CYCc"/>
    <property type="match status" value="1"/>
</dbReference>
<feature type="transmembrane region" description="Helical" evidence="5">
    <location>
        <begin position="274"/>
        <end position="291"/>
    </location>
</feature>
<dbReference type="GO" id="GO:0004016">
    <property type="term" value="F:adenylate cyclase activity"/>
    <property type="evidence" value="ECO:0007669"/>
    <property type="project" value="UniProtKB-ARBA"/>
</dbReference>
<feature type="transmembrane region" description="Helical" evidence="5">
    <location>
        <begin position="112"/>
        <end position="133"/>
    </location>
</feature>
<dbReference type="GO" id="GO:0006171">
    <property type="term" value="P:cAMP biosynthetic process"/>
    <property type="evidence" value="ECO:0007669"/>
    <property type="project" value="TreeGrafter"/>
</dbReference>
<evidence type="ECO:0000256" key="4">
    <source>
        <dbReference type="SAM" id="MobiDB-lite"/>
    </source>
</evidence>
<keyword evidence="5" id="KW-0812">Transmembrane</keyword>
<dbReference type="OrthoDB" id="9806735at2"/>
<feature type="transmembrane region" description="Helical" evidence="5">
    <location>
        <begin position="187"/>
        <end position="204"/>
    </location>
</feature>
<dbReference type="InterPro" id="IPR050697">
    <property type="entry name" value="Adenylyl/Guanylyl_Cyclase_3/4"/>
</dbReference>
<sequence>MSDGAEDRFSSPPARGPLRSTPPPPPRTIPTVPPPPDPAIDANAGAVGESRPSLNGEAKGDEPRSLEGSSARVSLVGTPPAVASMESAELEAHAAFEEQLSREILGAERFRAMLLASIPTIILFALVVVRGAYPDVVVSLLHGNFDIAPVGLFLMVVAIFEFAMLASVRRQRLRGERPSALRRYSQALLETSIPTAVVLYYAAVDGPVQALLMPSTFVYFIFILLSTLRLDFTLSAFTGLVAAGEYAVIAVVWGSTDSRVNESLASLPHHLGKSAILLVSGVAAGFVAQRLRRSFTRAIESVGERQRILGVFGQHVSPEVVARLVAGKAEVRSELREVCVMFLDIRNFTAFAESKSPSEVVDYLNTVFESTIAAVVSHHGIVNKFLGDGFMALFGAPIAEGESCASAVDAALDIVARVDVLVAEGKIPPTRLGIGLHAGRAVVGNIGSAQRKEYTVIGDVVNVASRIEALNKELGSTVLASDEVYRAAGRTDLQATPREDVAIRGRSQAVKIWQLV</sequence>
<dbReference type="Proteomes" id="UP000064967">
    <property type="component" value="Chromosome"/>
</dbReference>
<dbReference type="AlphaFoldDB" id="A0A0K1PNV3"/>
<evidence type="ECO:0000256" key="2">
    <source>
        <dbReference type="ARBA" id="ARBA00022475"/>
    </source>
</evidence>
<protein>
    <submittedName>
        <fullName evidence="7">Adenylate cyclase</fullName>
    </submittedName>
</protein>
<gene>
    <name evidence="7" type="ORF">AKJ09_01453</name>
</gene>
<feature type="compositionally biased region" description="Pro residues" evidence="4">
    <location>
        <begin position="20"/>
        <end position="38"/>
    </location>
</feature>
<dbReference type="PANTHER" id="PTHR43081">
    <property type="entry name" value="ADENYLATE CYCLASE, TERMINAL-DIFFERENTIATION SPECIFIC-RELATED"/>
    <property type="match status" value="1"/>
</dbReference>
<reference evidence="7 8" key="1">
    <citation type="submission" date="2015-08" db="EMBL/GenBank/DDBJ databases">
        <authorList>
            <person name="Babu N.S."/>
            <person name="Beckwith C.J."/>
            <person name="Beseler K.G."/>
            <person name="Brison A."/>
            <person name="Carone J.V."/>
            <person name="Caskin T.P."/>
            <person name="Diamond M."/>
            <person name="Durham M.E."/>
            <person name="Foxe J.M."/>
            <person name="Go M."/>
            <person name="Henderson B.A."/>
            <person name="Jones I.B."/>
            <person name="McGettigan J.A."/>
            <person name="Micheletti S.J."/>
            <person name="Nasrallah M.E."/>
            <person name="Ortiz D."/>
            <person name="Piller C.R."/>
            <person name="Privatt S.R."/>
            <person name="Schneider S.L."/>
            <person name="Sharp S."/>
            <person name="Smith T.C."/>
            <person name="Stanton J.D."/>
            <person name="Ullery H.E."/>
            <person name="Wilson R.J."/>
            <person name="Serrano M.G."/>
            <person name="Buck G."/>
            <person name="Lee V."/>
            <person name="Wang Y."/>
            <person name="Carvalho R."/>
            <person name="Voegtly L."/>
            <person name="Shi R."/>
            <person name="Duckworth R."/>
            <person name="Johnson A."/>
            <person name="Loviza R."/>
            <person name="Walstead R."/>
            <person name="Shah Z."/>
            <person name="Kiflezghi M."/>
            <person name="Wade K."/>
            <person name="Ball S.L."/>
            <person name="Bradley K.W."/>
            <person name="Asai D.J."/>
            <person name="Bowman C.A."/>
            <person name="Russell D.A."/>
            <person name="Pope W.H."/>
            <person name="Jacobs-Sera D."/>
            <person name="Hendrix R.W."/>
            <person name="Hatfull G.F."/>
        </authorList>
    </citation>
    <scope>NUCLEOTIDE SEQUENCE [LARGE SCALE GENOMIC DNA]</scope>
    <source>
        <strain evidence="7 8">DSM 27648</strain>
    </source>
</reference>
<dbReference type="RefSeq" id="WP_146646340.1">
    <property type="nucleotide sequence ID" value="NZ_CP012333.1"/>
</dbReference>
<evidence type="ECO:0000256" key="1">
    <source>
        <dbReference type="ARBA" id="ARBA00004651"/>
    </source>
</evidence>
<evidence type="ECO:0000313" key="8">
    <source>
        <dbReference type="Proteomes" id="UP000064967"/>
    </source>
</evidence>
<evidence type="ECO:0000256" key="3">
    <source>
        <dbReference type="ARBA" id="ARBA00023136"/>
    </source>
</evidence>
<dbReference type="PATRIC" id="fig|1391654.3.peg.1469"/>
<keyword evidence="3 5" id="KW-0472">Membrane</keyword>
<dbReference type="GO" id="GO:0035556">
    <property type="term" value="P:intracellular signal transduction"/>
    <property type="evidence" value="ECO:0007669"/>
    <property type="project" value="InterPro"/>
</dbReference>
<dbReference type="GO" id="GO:0005886">
    <property type="term" value="C:plasma membrane"/>
    <property type="evidence" value="ECO:0007669"/>
    <property type="project" value="UniProtKB-SubCell"/>
</dbReference>
<proteinExistence type="predicted"/>
<evidence type="ECO:0000313" key="7">
    <source>
        <dbReference type="EMBL" id="AKU94789.1"/>
    </source>
</evidence>
<evidence type="ECO:0000259" key="6">
    <source>
        <dbReference type="PROSITE" id="PS50125"/>
    </source>
</evidence>
<dbReference type="CDD" id="cd07302">
    <property type="entry name" value="CHD"/>
    <property type="match status" value="1"/>
</dbReference>
<dbReference type="STRING" id="1391654.AKJ09_01453"/>
<keyword evidence="2" id="KW-1003">Cell membrane</keyword>